<sequence>QFVRNLTEKAPVLINGAVTCSKPGLTTSCSVTSEVRPWLYISEITGKPGMIGYNV</sequence>
<dbReference type="AlphaFoldDB" id="A0A5N3W9B7"/>
<evidence type="ECO:0000313" key="2">
    <source>
        <dbReference type="Proteomes" id="UP000326458"/>
    </source>
</evidence>
<gene>
    <name evidence="1" type="ORF">FD754_002446</name>
</gene>
<feature type="non-terminal residue" evidence="1">
    <location>
        <position position="1"/>
    </location>
</feature>
<dbReference type="EMBL" id="VCEA01000001">
    <property type="protein sequence ID" value="KAB0358290.1"/>
    <property type="molecule type" value="Genomic_DNA"/>
</dbReference>
<evidence type="ECO:0000313" key="1">
    <source>
        <dbReference type="EMBL" id="KAB0358290.1"/>
    </source>
</evidence>
<protein>
    <submittedName>
        <fullName evidence="1">Uncharacterized protein</fullName>
    </submittedName>
</protein>
<organism evidence="1 2">
    <name type="scientific">Muntiacus muntjak</name>
    <name type="common">Barking deer</name>
    <name type="synonym">Indian muntjac</name>
    <dbReference type="NCBI Taxonomy" id="9888"/>
    <lineage>
        <taxon>Eukaryota</taxon>
        <taxon>Metazoa</taxon>
        <taxon>Chordata</taxon>
        <taxon>Craniata</taxon>
        <taxon>Vertebrata</taxon>
        <taxon>Euteleostomi</taxon>
        <taxon>Mammalia</taxon>
        <taxon>Eutheria</taxon>
        <taxon>Laurasiatheria</taxon>
        <taxon>Artiodactyla</taxon>
        <taxon>Ruminantia</taxon>
        <taxon>Pecora</taxon>
        <taxon>Cervidae</taxon>
        <taxon>Muntiacinae</taxon>
        <taxon>Muntiacus</taxon>
    </lineage>
</organism>
<dbReference type="Proteomes" id="UP000326458">
    <property type="component" value="Unassembled WGS sequence"/>
</dbReference>
<accession>A0A5N3W9B7</accession>
<name>A0A5N3W9B7_MUNMU</name>
<comment type="caution">
    <text evidence="1">The sequence shown here is derived from an EMBL/GenBank/DDBJ whole genome shotgun (WGS) entry which is preliminary data.</text>
</comment>
<keyword evidence="2" id="KW-1185">Reference proteome</keyword>
<reference evidence="1 2" key="1">
    <citation type="submission" date="2019-06" db="EMBL/GenBank/DDBJ databases">
        <title>Discovery of a novel chromosome fission-fusion reversal in muntjac.</title>
        <authorList>
            <person name="Mudd A.B."/>
            <person name="Bredeson J.V."/>
            <person name="Baum R."/>
            <person name="Hockemeyer D."/>
            <person name="Rokhsar D.S."/>
        </authorList>
    </citation>
    <scope>NUCLEOTIDE SEQUENCE [LARGE SCALE GENOMIC DNA]</scope>
    <source>
        <strain evidence="1">UTSW_UCB_Mm</strain>
        <tissue evidence="1">Fibroblast cell line</tissue>
    </source>
</reference>
<proteinExistence type="predicted"/>